<evidence type="ECO:0000313" key="2">
    <source>
        <dbReference type="EnsemblPlants" id="cds.evm.model.09.1485"/>
    </source>
</evidence>
<keyword evidence="3" id="KW-1185">Reference proteome</keyword>
<protein>
    <submittedName>
        <fullName evidence="2">Uncharacterized protein</fullName>
    </submittedName>
</protein>
<dbReference type="EnsemblPlants" id="evm.model.09.1485">
    <property type="protein sequence ID" value="cds.evm.model.09.1485"/>
    <property type="gene ID" value="evm.TU.09.1485"/>
</dbReference>
<dbReference type="Proteomes" id="UP000596661">
    <property type="component" value="Chromosome 9"/>
</dbReference>
<feature type="region of interest" description="Disordered" evidence="1">
    <location>
        <begin position="1"/>
        <end position="98"/>
    </location>
</feature>
<feature type="compositionally biased region" description="Basic and acidic residues" evidence="1">
    <location>
        <begin position="66"/>
        <end position="97"/>
    </location>
</feature>
<dbReference type="AlphaFoldDB" id="A0A803QEL0"/>
<accession>A0A803QEL0</accession>
<organism evidence="2 3">
    <name type="scientific">Cannabis sativa</name>
    <name type="common">Hemp</name>
    <name type="synonym">Marijuana</name>
    <dbReference type="NCBI Taxonomy" id="3483"/>
    <lineage>
        <taxon>Eukaryota</taxon>
        <taxon>Viridiplantae</taxon>
        <taxon>Streptophyta</taxon>
        <taxon>Embryophyta</taxon>
        <taxon>Tracheophyta</taxon>
        <taxon>Spermatophyta</taxon>
        <taxon>Magnoliopsida</taxon>
        <taxon>eudicotyledons</taxon>
        <taxon>Gunneridae</taxon>
        <taxon>Pentapetalae</taxon>
        <taxon>rosids</taxon>
        <taxon>fabids</taxon>
        <taxon>Rosales</taxon>
        <taxon>Cannabaceae</taxon>
        <taxon>Cannabis</taxon>
    </lineage>
</organism>
<sequence>MVLTQNKSGLHFTDPNAKTRDTKVQNEATSRHKDQLGKDTDLDALVFEDDDSKENSSDDAEDDPQDTSKDDPRDTPKDDHQDKTIDDDTGGKDKPDESDPVVIMAKKLQLNEKTLSSLITQGEANSDLVGFRCSRSVLFGGVHLRLNVLDGLAYNALEEFQQMEHRGLFQMPLLYQVEALLGLEV</sequence>
<reference evidence="2" key="1">
    <citation type="submission" date="2018-11" db="EMBL/GenBank/DDBJ databases">
        <authorList>
            <person name="Grassa J C."/>
        </authorList>
    </citation>
    <scope>NUCLEOTIDE SEQUENCE [LARGE SCALE GENOMIC DNA]</scope>
</reference>
<reference evidence="2" key="2">
    <citation type="submission" date="2021-03" db="UniProtKB">
        <authorList>
            <consortium name="EnsemblPlants"/>
        </authorList>
    </citation>
    <scope>IDENTIFICATION</scope>
</reference>
<dbReference type="EMBL" id="UZAU01000772">
    <property type="status" value="NOT_ANNOTATED_CDS"/>
    <property type="molecule type" value="Genomic_DNA"/>
</dbReference>
<proteinExistence type="predicted"/>
<dbReference type="Gramene" id="evm.model.09.1485">
    <property type="protein sequence ID" value="cds.evm.model.09.1485"/>
    <property type="gene ID" value="evm.TU.09.1485"/>
</dbReference>
<evidence type="ECO:0000313" key="3">
    <source>
        <dbReference type="Proteomes" id="UP000596661"/>
    </source>
</evidence>
<evidence type="ECO:0000256" key="1">
    <source>
        <dbReference type="SAM" id="MobiDB-lite"/>
    </source>
</evidence>
<name>A0A803QEL0_CANSA</name>
<feature type="compositionally biased region" description="Basic and acidic residues" evidence="1">
    <location>
        <begin position="17"/>
        <end position="41"/>
    </location>
</feature>
<feature type="compositionally biased region" description="Acidic residues" evidence="1">
    <location>
        <begin position="46"/>
        <end position="65"/>
    </location>
</feature>